<accession>R8W577</accession>
<organism evidence="1 2">
    <name type="scientific">Butyricicoccus pullicaecorum 1.2</name>
    <dbReference type="NCBI Taxonomy" id="1203606"/>
    <lineage>
        <taxon>Bacteria</taxon>
        <taxon>Bacillati</taxon>
        <taxon>Bacillota</taxon>
        <taxon>Clostridia</taxon>
        <taxon>Eubacteriales</taxon>
        <taxon>Butyricicoccaceae</taxon>
        <taxon>Butyricicoccus</taxon>
    </lineage>
</organism>
<dbReference type="OrthoDB" id="2491at2"/>
<dbReference type="InterPro" id="IPR006944">
    <property type="entry name" value="Phage/GTA_portal"/>
</dbReference>
<evidence type="ECO:0000313" key="2">
    <source>
        <dbReference type="Proteomes" id="UP000013981"/>
    </source>
</evidence>
<dbReference type="AlphaFoldDB" id="R8W577"/>
<name>R8W577_9FIRM</name>
<dbReference type="HOGENOM" id="CLU_054194_0_0_9"/>
<reference evidence="1 2" key="1">
    <citation type="submission" date="2013-01" db="EMBL/GenBank/DDBJ databases">
        <title>The Genome Sequence of Butyricicoccus pullicaecorum 1.2.</title>
        <authorList>
            <consortium name="The Broad Institute Genome Sequencing Platform"/>
            <person name="Earl A."/>
            <person name="Ward D."/>
            <person name="Feldgarden M."/>
            <person name="Gevers D."/>
            <person name="Van Immerseel F."/>
            <person name="Eeckhaut V."/>
            <person name="Walker B."/>
            <person name="Young S.K."/>
            <person name="Zeng Q."/>
            <person name="Gargeya S."/>
            <person name="Fitzgerald M."/>
            <person name="Haas B."/>
            <person name="Abouelleil A."/>
            <person name="Alvarado L."/>
            <person name="Arachchi H.M."/>
            <person name="Berlin A.M."/>
            <person name="Chapman S.B."/>
            <person name="Dewar J."/>
            <person name="Goldberg J."/>
            <person name="Griggs A."/>
            <person name="Gujja S."/>
            <person name="Hansen M."/>
            <person name="Howarth C."/>
            <person name="Imamovic A."/>
            <person name="Larimer J."/>
            <person name="McCowan C."/>
            <person name="Murphy C."/>
            <person name="Neiman D."/>
            <person name="Pearson M."/>
            <person name="Priest M."/>
            <person name="Roberts A."/>
            <person name="Saif S."/>
            <person name="Shea T."/>
            <person name="Sisk P."/>
            <person name="Sykes S."/>
            <person name="Wortman J."/>
            <person name="Nusbaum C."/>
            <person name="Birren B."/>
        </authorList>
    </citation>
    <scope>NUCLEOTIDE SEQUENCE [LARGE SCALE GENOMIC DNA]</scope>
    <source>
        <strain evidence="1 2">1.2</strain>
    </source>
</reference>
<dbReference type="eggNOG" id="COG4695">
    <property type="taxonomic scope" value="Bacteria"/>
</dbReference>
<dbReference type="Proteomes" id="UP000013981">
    <property type="component" value="Unassembled WGS sequence"/>
</dbReference>
<evidence type="ECO:0000313" key="1">
    <source>
        <dbReference type="EMBL" id="EOQ38307.1"/>
    </source>
</evidence>
<sequence length="396" mass="45191">MGLFEKLFPPKARTPTEREVQSYFKTLTAYQPVYTTYEGGLYEMALTRAAIATFARHASKLHLEIVGDRRPDLAYTLAHQPNPWQDASKFLARLATIYEIQNNAFVVPLEDANGRLLGYYPVLPQQAEVREYGGVPYLRYRFMGGQTAAVEFERAGLLVQHQYEHDFFGETNRPLVPTMQVAHTQDEGIINGIKNATTIRFLARLANQFKQKDIDEARDQLADHNLRQNATGIFVVDAKFADVKQLESVAQVVNPRQQEYIRESVYEYFGTNGKILTNTYTEDEWDAYYEGKIEPFAIQVSQVLSHMTFAPSDLAAGNMILATTNRLQYASNSTKLQIVTDLFDRGFLTHNMGLEIFNLPPVEGGDRYFIRREYTEIDKLDADKQQPVPLDDSQED</sequence>
<dbReference type="Pfam" id="PF04860">
    <property type="entry name" value="Phage_portal"/>
    <property type="match status" value="1"/>
</dbReference>
<dbReference type="PATRIC" id="fig|1203606.4.peg.1300"/>
<keyword evidence="2" id="KW-1185">Reference proteome</keyword>
<dbReference type="RefSeq" id="WP_016147506.1">
    <property type="nucleotide sequence ID" value="NZ_KB976103.1"/>
</dbReference>
<comment type="caution">
    <text evidence="1">The sequence shown here is derived from an EMBL/GenBank/DDBJ whole genome shotgun (WGS) entry which is preliminary data.</text>
</comment>
<gene>
    <name evidence="1" type="ORF">HMPREF1526_01337</name>
</gene>
<protein>
    <submittedName>
        <fullName evidence="1">HK97 family phage portal protein</fullName>
    </submittedName>
</protein>
<dbReference type="EMBL" id="AQOB01000004">
    <property type="protein sequence ID" value="EOQ38307.1"/>
    <property type="molecule type" value="Genomic_DNA"/>
</dbReference>
<proteinExistence type="predicted"/>